<comment type="caution">
    <text evidence="2">The sequence shown here is derived from an EMBL/GenBank/DDBJ whole genome shotgun (WGS) entry which is preliminary data.</text>
</comment>
<proteinExistence type="predicted"/>
<dbReference type="PANTHER" id="PTHR42919:SF35">
    <property type="entry name" value="N-ACETYLTRANSFERASE DOMAIN-CONTAINING PROTEIN"/>
    <property type="match status" value="1"/>
</dbReference>
<dbReference type="GO" id="GO:0016747">
    <property type="term" value="F:acyltransferase activity, transferring groups other than amino-acyl groups"/>
    <property type="evidence" value="ECO:0007669"/>
    <property type="project" value="InterPro"/>
</dbReference>
<gene>
    <name evidence="2" type="ORF">IAD49_01995</name>
</gene>
<dbReference type="InterPro" id="IPR016181">
    <property type="entry name" value="Acyl_CoA_acyltransferase"/>
</dbReference>
<dbReference type="InterPro" id="IPR051556">
    <property type="entry name" value="N-term/lysine_N-AcTrnsfr"/>
</dbReference>
<feature type="domain" description="N-acetyltransferase" evidence="1">
    <location>
        <begin position="1"/>
        <end position="133"/>
    </location>
</feature>
<evidence type="ECO:0000313" key="2">
    <source>
        <dbReference type="EMBL" id="HIU22333.1"/>
    </source>
</evidence>
<evidence type="ECO:0000259" key="1">
    <source>
        <dbReference type="PROSITE" id="PS51186"/>
    </source>
</evidence>
<dbReference type="Gene3D" id="3.40.630.30">
    <property type="match status" value="1"/>
</dbReference>
<dbReference type="AlphaFoldDB" id="A0A9D1HTK9"/>
<dbReference type="EMBL" id="DVML01000012">
    <property type="protein sequence ID" value="HIU22333.1"/>
    <property type="molecule type" value="Genomic_DNA"/>
</dbReference>
<dbReference type="InterPro" id="IPR000182">
    <property type="entry name" value="GNAT_dom"/>
</dbReference>
<protein>
    <submittedName>
        <fullName evidence="2">GNAT family N-acetyltransferase</fullName>
    </submittedName>
</protein>
<dbReference type="PROSITE" id="PS51186">
    <property type="entry name" value="GNAT"/>
    <property type="match status" value="1"/>
</dbReference>
<dbReference type="CDD" id="cd04301">
    <property type="entry name" value="NAT_SF"/>
    <property type="match status" value="1"/>
</dbReference>
<organism evidence="2 3">
    <name type="scientific">Candidatus Fimihabitans intestinipullorum</name>
    <dbReference type="NCBI Taxonomy" id="2840820"/>
    <lineage>
        <taxon>Bacteria</taxon>
        <taxon>Bacillati</taxon>
        <taxon>Mycoplasmatota</taxon>
        <taxon>Mycoplasmatota incertae sedis</taxon>
        <taxon>Candidatus Fimihabitans</taxon>
    </lineage>
</organism>
<dbReference type="Proteomes" id="UP000824087">
    <property type="component" value="Unassembled WGS sequence"/>
</dbReference>
<dbReference type="SUPFAM" id="SSF55729">
    <property type="entry name" value="Acyl-CoA N-acyltransferases (Nat)"/>
    <property type="match status" value="1"/>
</dbReference>
<sequence length="133" mass="15991">MIRKAEIKDLEQIQTFLNHFSTSVSHTDYIFYMVYEFNDKIVGVLEYSILYERSEINYIYVDDNMRRKNIATQLIEAMISDCHEKNVENITLEVNEQNTKAIGLYQKMEFQEVARRKHYYGDKDAILMERRVM</sequence>
<name>A0A9D1HTK9_9BACT</name>
<dbReference type="PANTHER" id="PTHR42919">
    <property type="entry name" value="N-ALPHA-ACETYLTRANSFERASE"/>
    <property type="match status" value="1"/>
</dbReference>
<dbReference type="Pfam" id="PF00583">
    <property type="entry name" value="Acetyltransf_1"/>
    <property type="match status" value="1"/>
</dbReference>
<reference evidence="2" key="1">
    <citation type="submission" date="2020-10" db="EMBL/GenBank/DDBJ databases">
        <authorList>
            <person name="Gilroy R."/>
        </authorList>
    </citation>
    <scope>NUCLEOTIDE SEQUENCE</scope>
    <source>
        <strain evidence="2">CHK197-8231</strain>
    </source>
</reference>
<reference evidence="2" key="2">
    <citation type="journal article" date="2021" name="PeerJ">
        <title>Extensive microbial diversity within the chicken gut microbiome revealed by metagenomics and culture.</title>
        <authorList>
            <person name="Gilroy R."/>
            <person name="Ravi A."/>
            <person name="Getino M."/>
            <person name="Pursley I."/>
            <person name="Horton D.L."/>
            <person name="Alikhan N.F."/>
            <person name="Baker D."/>
            <person name="Gharbi K."/>
            <person name="Hall N."/>
            <person name="Watson M."/>
            <person name="Adriaenssens E.M."/>
            <person name="Foster-Nyarko E."/>
            <person name="Jarju S."/>
            <person name="Secka A."/>
            <person name="Antonio M."/>
            <person name="Oren A."/>
            <person name="Chaudhuri R.R."/>
            <person name="La Ragione R."/>
            <person name="Hildebrand F."/>
            <person name="Pallen M.J."/>
        </authorList>
    </citation>
    <scope>NUCLEOTIDE SEQUENCE</scope>
    <source>
        <strain evidence="2">CHK197-8231</strain>
    </source>
</reference>
<evidence type="ECO:0000313" key="3">
    <source>
        <dbReference type="Proteomes" id="UP000824087"/>
    </source>
</evidence>
<accession>A0A9D1HTK9</accession>